<gene>
    <name evidence="8" type="ORF">BSTOLATCC_MIC86</name>
</gene>
<keyword evidence="9" id="KW-1185">Reference proteome</keyword>
<keyword evidence="6" id="KW-0732">Signal</keyword>
<keyword evidence="4 5" id="KW-0472">Membrane</keyword>
<feature type="transmembrane region" description="Helical" evidence="5">
    <location>
        <begin position="849"/>
        <end position="870"/>
    </location>
</feature>
<keyword evidence="2 5" id="KW-0812">Transmembrane</keyword>
<dbReference type="EMBL" id="CAJZBQ010000001">
    <property type="protein sequence ID" value="CAG9309871.1"/>
    <property type="molecule type" value="Genomic_DNA"/>
</dbReference>
<evidence type="ECO:0000313" key="8">
    <source>
        <dbReference type="EMBL" id="CAG9309871.1"/>
    </source>
</evidence>
<evidence type="ECO:0000256" key="3">
    <source>
        <dbReference type="ARBA" id="ARBA00022989"/>
    </source>
</evidence>
<feature type="chain" id="PRO_5043795977" description="Receptor ligand binding region domain-containing protein" evidence="6">
    <location>
        <begin position="17"/>
        <end position="1151"/>
    </location>
</feature>
<comment type="subcellular location">
    <subcellularLocation>
        <location evidence="1">Membrane</location>
    </subcellularLocation>
</comment>
<reference evidence="8" key="1">
    <citation type="submission" date="2021-09" db="EMBL/GenBank/DDBJ databases">
        <authorList>
            <consortium name="AG Swart"/>
            <person name="Singh M."/>
            <person name="Singh A."/>
            <person name="Seah K."/>
            <person name="Emmerich C."/>
        </authorList>
    </citation>
    <scope>NUCLEOTIDE SEQUENCE</scope>
    <source>
        <strain evidence="8">ATCC30299</strain>
    </source>
</reference>
<feature type="transmembrane region" description="Helical" evidence="5">
    <location>
        <begin position="890"/>
        <end position="910"/>
    </location>
</feature>
<evidence type="ECO:0000259" key="7">
    <source>
        <dbReference type="Pfam" id="PF01094"/>
    </source>
</evidence>
<accession>A0AAU9I603</accession>
<evidence type="ECO:0000256" key="1">
    <source>
        <dbReference type="ARBA" id="ARBA00004370"/>
    </source>
</evidence>
<dbReference type="Proteomes" id="UP001162131">
    <property type="component" value="Unassembled WGS sequence"/>
</dbReference>
<dbReference type="SUPFAM" id="SSF53822">
    <property type="entry name" value="Periplasmic binding protein-like I"/>
    <property type="match status" value="1"/>
</dbReference>
<name>A0AAU9I603_9CILI</name>
<comment type="caution">
    <text evidence="8">The sequence shown here is derived from an EMBL/GenBank/DDBJ whole genome shotgun (WGS) entry which is preliminary data.</text>
</comment>
<dbReference type="Pfam" id="PF01094">
    <property type="entry name" value="ANF_receptor"/>
    <property type="match status" value="1"/>
</dbReference>
<evidence type="ECO:0000313" key="9">
    <source>
        <dbReference type="Proteomes" id="UP001162131"/>
    </source>
</evidence>
<evidence type="ECO:0000256" key="2">
    <source>
        <dbReference type="ARBA" id="ARBA00022692"/>
    </source>
</evidence>
<organism evidence="8 9">
    <name type="scientific">Blepharisma stoltei</name>
    <dbReference type="NCBI Taxonomy" id="1481888"/>
    <lineage>
        <taxon>Eukaryota</taxon>
        <taxon>Sar</taxon>
        <taxon>Alveolata</taxon>
        <taxon>Ciliophora</taxon>
        <taxon>Postciliodesmatophora</taxon>
        <taxon>Heterotrichea</taxon>
        <taxon>Heterotrichida</taxon>
        <taxon>Blepharismidae</taxon>
        <taxon>Blepharisma</taxon>
    </lineage>
</organism>
<feature type="transmembrane region" description="Helical" evidence="5">
    <location>
        <begin position="1060"/>
        <end position="1080"/>
    </location>
</feature>
<sequence>MWGLWIISLSILLTKSQLIVDIIVSSFKDSQLASNFTALVQQNFQDRFSFNLVPIGNIWDIENLVDIPDIIFDMTFSTSFSKSIMQLAEEKHIILVKTSKPASIYSNWEFFTHNSWENKIEALSSVLLYLNWTTFIVISDEIYIQDNYFSKKDCQWFYFSNSNNKNSADLFIGKQIQPTGVRNIVILNKGESTRMLLQSLGEHNFLTNGTGVLVGNEGSWNLYGNGVISYTESGLENADSYYSYEGLALIKFLNLVLECPSGSGPLDLVEFLDKNTVDHHPISNFTLLNFKNNEKIIAGNIFNGNLTISKSLNFPGDSSIIPNSPTTDVNIWIADGTTNPGADPELLATTVTYAEFYALSYWNSIHALDGFEITVTDTDCGVTIYNADYAYSCFSKLLETPGVGYLTSLYPWMTIGYIYTLRYLNCSMPHISPYAPSTVTENYTAFPEFMTVIKDVTFNTQVILNLAVIFGWKNFVVIYDDAGIVMYNYFVAQLKKFNMRIVNPPELQKIDTYYTRNDYPKWKYWFEGIIKLRARLMVGFLTPPYWMYVTESFYDAGMRRSDWIFLANARLAYSLSWETDEVQRRKLINLLYGGIVIAQAEWIGDYGQMLRDGFIKAYINDTDFRCLAFDSAMLLLHGIEFTIQKGQNVKDYGVINANLRKQKFAGCSGTISIEPGGNQRSLPTIGIHNLKWDESSGKIYEDLVGEYDLSSAQLITFYKAIVWYDNTTNVPTDIIEYENGCPFPAKIISRSGKGSGVLYGVSSALIIISIIEAFIMWEKLWSYLCINKLTIQSLVQFEDYILMAIVAIDFFQFLSQGPDISGRNKWLSLLCTYSLINFDYTVTGDAYWVYLYTAMGISCYLIFTFILLFYRIKNCLRIMLQHIKSLSLLFLPLIGNIAFLPMVSVLLSIFQCDQGISSDLTDSFIRQDCNTYCWDNKYILWGIFSIASLVTYIPLSLYFRHYFENINENTNIKTKPLFIIEKTIFQIIIVVLNKTLKIYDESLHGLCCIILFIILIALCHIQRPYNYHRMNLWLIISYLAILWSFILSTVYWIIKFDSIILWLTLQYSGFFIFIAAGIAIQCKWCPSLLYTEKPVDIAVFFKFSLGNKIAATEINKMKKTLMEIQNSSKMRTSIIDSQSIVYTSKAVMISE</sequence>
<evidence type="ECO:0000256" key="5">
    <source>
        <dbReference type="SAM" id="Phobius"/>
    </source>
</evidence>
<protein>
    <recommendedName>
        <fullName evidence="7">Receptor ligand binding region domain-containing protein</fullName>
    </recommendedName>
</protein>
<feature type="transmembrane region" description="Helical" evidence="5">
    <location>
        <begin position="938"/>
        <end position="959"/>
    </location>
</feature>
<dbReference type="Gene3D" id="3.40.50.2300">
    <property type="match status" value="1"/>
</dbReference>
<dbReference type="InterPro" id="IPR001828">
    <property type="entry name" value="ANF_lig-bd_rcpt"/>
</dbReference>
<feature type="transmembrane region" description="Helical" evidence="5">
    <location>
        <begin position="756"/>
        <end position="777"/>
    </location>
</feature>
<dbReference type="GO" id="GO:0016020">
    <property type="term" value="C:membrane"/>
    <property type="evidence" value="ECO:0007669"/>
    <property type="project" value="UniProtKB-SubCell"/>
</dbReference>
<evidence type="ECO:0000256" key="6">
    <source>
        <dbReference type="SAM" id="SignalP"/>
    </source>
</evidence>
<feature type="transmembrane region" description="Helical" evidence="5">
    <location>
        <begin position="1002"/>
        <end position="1021"/>
    </location>
</feature>
<keyword evidence="3 5" id="KW-1133">Transmembrane helix</keyword>
<feature type="signal peptide" evidence="6">
    <location>
        <begin position="1"/>
        <end position="16"/>
    </location>
</feature>
<feature type="domain" description="Receptor ligand binding region" evidence="7">
    <location>
        <begin position="427"/>
        <end position="677"/>
    </location>
</feature>
<evidence type="ECO:0000256" key="4">
    <source>
        <dbReference type="ARBA" id="ARBA00023136"/>
    </source>
</evidence>
<feature type="transmembrane region" description="Helical" evidence="5">
    <location>
        <begin position="979"/>
        <end position="996"/>
    </location>
</feature>
<proteinExistence type="predicted"/>
<dbReference type="AlphaFoldDB" id="A0AAU9I603"/>
<feature type="transmembrane region" description="Helical" evidence="5">
    <location>
        <begin position="1033"/>
        <end position="1054"/>
    </location>
</feature>
<dbReference type="InterPro" id="IPR028082">
    <property type="entry name" value="Peripla_BP_I"/>
</dbReference>